<reference evidence="2 3" key="1">
    <citation type="submission" date="2010-11" db="EMBL/GenBank/DDBJ databases">
        <title>Complete nucleotide sequence of the bacteriophage EcP1, a new member of the N4-like viruses.</title>
        <authorList>
            <person name="Zhu J."/>
            <person name="Rao X."/>
            <person name="Tan Y."/>
            <person name="Hu Z."/>
            <person name="Xiong K."/>
            <person name="Chen Z."/>
            <person name="Li S."/>
            <person name="Yang J."/>
            <person name="Jin X."/>
            <person name="Chen Y."/>
            <person name="Hu F."/>
        </authorList>
    </citation>
    <scope>NUCLEOTIDE SEQUENCE [LARGE SCALE GENOMIC DNA]</scope>
</reference>
<dbReference type="KEGG" id="vg:14006831"/>
<evidence type="ECO:0000256" key="1">
    <source>
        <dbReference type="SAM" id="MobiDB-lite"/>
    </source>
</evidence>
<dbReference type="GeneID" id="14006831"/>
<proteinExistence type="predicted"/>
<sequence length="165" mass="17880">MIDFSKTSQQFSPTMFQPQAQSGFLPEFLQRGNFTPSSGSAIGAAAPAGGGGFINGFLNNIGLDQETQMSLFGGTDAATGNQSLGIIPGIMGAATGIGQTWLGMQNLGLAKDQLNFTKQAYQQNLANQIKEYNTRMEDRLRGRTSDYQGKEEDIQREMDKRGLKE</sequence>
<feature type="region of interest" description="Disordered" evidence="1">
    <location>
        <begin position="137"/>
        <end position="165"/>
    </location>
</feature>
<dbReference type="OrthoDB" id="14772at10239"/>
<gene>
    <name evidence="2" type="ORF">EcP1_gp52</name>
</gene>
<name>E9NIH7_9CAUD</name>
<keyword evidence="3" id="KW-1185">Reference proteome</keyword>
<evidence type="ECO:0000313" key="3">
    <source>
        <dbReference type="Proteomes" id="UP000007263"/>
    </source>
</evidence>
<dbReference type="Proteomes" id="UP000007263">
    <property type="component" value="Segment"/>
</dbReference>
<accession>E9NIH7</accession>
<evidence type="ECO:0000313" key="2">
    <source>
        <dbReference type="EMBL" id="ADU79203.1"/>
    </source>
</evidence>
<protein>
    <submittedName>
        <fullName evidence="2">Uncharacterized protein</fullName>
    </submittedName>
</protein>
<dbReference type="RefSeq" id="YP_007003175.1">
    <property type="nucleotide sequence ID" value="NC_019485.1"/>
</dbReference>
<organism evidence="2 3">
    <name type="scientific">Enterobacter phage EcP1</name>
    <dbReference type="NCBI Taxonomy" id="942016"/>
    <lineage>
        <taxon>Viruses</taxon>
        <taxon>Duplodnaviria</taxon>
        <taxon>Heunggongvirae</taxon>
        <taxon>Uroviricota</taxon>
        <taxon>Caudoviricetes</taxon>
        <taxon>Schitoviridae</taxon>
        <taxon>Eceepunavirus</taxon>
        <taxon>Eceepunavirus EcP1</taxon>
    </lineage>
</organism>
<dbReference type="EMBL" id="HQ641380">
    <property type="protein sequence ID" value="ADU79203.1"/>
    <property type="molecule type" value="Genomic_DNA"/>
</dbReference>